<sequence>MAKANVFLLSIVLMASLASLSHGLLMNGLQIRAIEVRGVLRCTLTGDPNAPPVSAATVFLSCNGRDANIGQVLTNPAGAFTIVVNILETSLFNPSTCFATVRLPVATCYVFPPDGLLTSTVTLGSVLQTNVGNIARFVTGPFLRL</sequence>
<accession>A0ABM1QWV7</accession>
<keyword evidence="1" id="KW-0732">Signal</keyword>
<name>A0ABM1QWV7_CAMSA</name>
<gene>
    <name evidence="3" type="primary">LOC109128760</name>
</gene>
<organism evidence="2 3">
    <name type="scientific">Camelina sativa</name>
    <name type="common">False flax</name>
    <name type="synonym">Myagrum sativum</name>
    <dbReference type="NCBI Taxonomy" id="90675"/>
    <lineage>
        <taxon>Eukaryota</taxon>
        <taxon>Viridiplantae</taxon>
        <taxon>Streptophyta</taxon>
        <taxon>Embryophyta</taxon>
        <taxon>Tracheophyta</taxon>
        <taxon>Spermatophyta</taxon>
        <taxon>Magnoliopsida</taxon>
        <taxon>eudicotyledons</taxon>
        <taxon>Gunneridae</taxon>
        <taxon>Pentapetalae</taxon>
        <taxon>rosids</taxon>
        <taxon>malvids</taxon>
        <taxon>Brassicales</taxon>
        <taxon>Brassicaceae</taxon>
        <taxon>Camelineae</taxon>
        <taxon>Camelina</taxon>
    </lineage>
</organism>
<protein>
    <submittedName>
        <fullName evidence="3">Uncharacterized protein LOC109128760</fullName>
    </submittedName>
</protein>
<evidence type="ECO:0000313" key="3">
    <source>
        <dbReference type="RefSeq" id="XP_019091245.1"/>
    </source>
</evidence>
<dbReference type="GeneID" id="109128760"/>
<dbReference type="InterPro" id="IPR040404">
    <property type="entry name" value="Phylloplanin-like"/>
</dbReference>
<dbReference type="PANTHER" id="PTHR34458">
    <property type="entry name" value="POLLEN OLE E 1 ALLERGEN AND EXTENSIN FAMILY PROTEIN-RELATED"/>
    <property type="match status" value="1"/>
</dbReference>
<reference evidence="2" key="1">
    <citation type="journal article" date="2014" name="Nat. Commun.">
        <title>The emerging biofuel crop Camelina sativa retains a highly undifferentiated hexaploid genome structure.</title>
        <authorList>
            <person name="Kagale S."/>
            <person name="Koh C."/>
            <person name="Nixon J."/>
            <person name="Bollina V."/>
            <person name="Clarke W.E."/>
            <person name="Tuteja R."/>
            <person name="Spillane C."/>
            <person name="Robinson S.J."/>
            <person name="Links M.G."/>
            <person name="Clarke C."/>
            <person name="Higgins E.E."/>
            <person name="Huebert T."/>
            <person name="Sharpe A.G."/>
            <person name="Parkin I.A."/>
        </authorList>
    </citation>
    <scope>NUCLEOTIDE SEQUENCE [LARGE SCALE GENOMIC DNA]</scope>
    <source>
        <strain evidence="2">cv. DH55</strain>
    </source>
</reference>
<dbReference type="RefSeq" id="XP_019091245.1">
    <property type="nucleotide sequence ID" value="XM_019235700.1"/>
</dbReference>
<dbReference type="Proteomes" id="UP000694864">
    <property type="component" value="Chromosome 14"/>
</dbReference>
<reference evidence="3" key="2">
    <citation type="submission" date="2025-08" db="UniProtKB">
        <authorList>
            <consortium name="RefSeq"/>
        </authorList>
    </citation>
    <scope>IDENTIFICATION</scope>
    <source>
        <tissue evidence="3">Leaf</tissue>
    </source>
</reference>
<dbReference type="PANTHER" id="PTHR34458:SF15">
    <property type="entry name" value="POLLEN OLE E 1 ALLERGEN AND EXTENSIN FAMILY PROTEIN"/>
    <property type="match status" value="1"/>
</dbReference>
<keyword evidence="2" id="KW-1185">Reference proteome</keyword>
<evidence type="ECO:0000313" key="2">
    <source>
        <dbReference type="Proteomes" id="UP000694864"/>
    </source>
</evidence>
<proteinExistence type="predicted"/>
<feature type="chain" id="PRO_5046967410" evidence="1">
    <location>
        <begin position="24"/>
        <end position="145"/>
    </location>
</feature>
<evidence type="ECO:0000256" key="1">
    <source>
        <dbReference type="SAM" id="SignalP"/>
    </source>
</evidence>
<feature type="signal peptide" evidence="1">
    <location>
        <begin position="1"/>
        <end position="23"/>
    </location>
</feature>